<keyword evidence="4" id="KW-0808">Transferase</keyword>
<gene>
    <name evidence="4" type="ORF">A374_11305</name>
</gene>
<dbReference type="AlphaFoldDB" id="I8AHW8"/>
<dbReference type="Pfam" id="PF00266">
    <property type="entry name" value="Aminotran_5"/>
    <property type="match status" value="1"/>
</dbReference>
<dbReference type="PANTHER" id="PTHR11601:SF36">
    <property type="entry name" value="CYSTEINE DESULFURASE NIFS-RELATED"/>
    <property type="match status" value="1"/>
</dbReference>
<evidence type="ECO:0000313" key="4">
    <source>
        <dbReference type="EMBL" id="EIT85327.1"/>
    </source>
</evidence>
<accession>I8AHW8</accession>
<protein>
    <submittedName>
        <fullName evidence="4">Cysteine desulfurase</fullName>
        <ecNumber evidence="4">2.8.1.7</ecNumber>
    </submittedName>
</protein>
<sequence length="383" mass="41157">MIYLDYAATTHMSQEALDAYYETASNYYGNTASLHEIGTVAQDLLQMARSTLARAIGDFDDTVYFTGGGSEANYLALTSLAFGQQSKGKHIVTSPHEHHSVKQTLAYLESVGFEISMIPIDEAGQITPETLTSVLRPDTILATIAHGSSELGIIQPLEVLGPLLSTHGVLLHADCVQTFGKLPIDVSTMNITALSLSAHKVHGPKGVGALYLNPKVKATPLLQGSTHEGGVRHGTVNTPGAVSFATAASNVIQGMVKWKDHVEGLKELFLCETAHLKGMVVEGTPHTTLPHYVPLRFKGIEGQYMMLELNRRGIAVSTGSACKAGYHTPPASLLALGRSVSEAHELLRVTFGLATTADDIRQLCTALSHISEHYYTLTTLERL</sequence>
<dbReference type="eggNOG" id="COG1104">
    <property type="taxonomic scope" value="Bacteria"/>
</dbReference>
<dbReference type="Proteomes" id="UP000004080">
    <property type="component" value="Unassembled WGS sequence"/>
</dbReference>
<dbReference type="RefSeq" id="WP_007202345.1">
    <property type="nucleotide sequence ID" value="NZ_AKKV01000026.1"/>
</dbReference>
<dbReference type="GO" id="GO:0031071">
    <property type="term" value="F:cysteine desulfurase activity"/>
    <property type="evidence" value="ECO:0007669"/>
    <property type="project" value="UniProtKB-EC"/>
</dbReference>
<organism evidence="4 5">
    <name type="scientific">Fictibacillus macauensis ZFHKF-1</name>
    <dbReference type="NCBI Taxonomy" id="1196324"/>
    <lineage>
        <taxon>Bacteria</taxon>
        <taxon>Bacillati</taxon>
        <taxon>Bacillota</taxon>
        <taxon>Bacilli</taxon>
        <taxon>Bacillales</taxon>
        <taxon>Fictibacillaceae</taxon>
        <taxon>Fictibacillus</taxon>
    </lineage>
</organism>
<name>I8AHW8_9BACL</name>
<dbReference type="InterPro" id="IPR015421">
    <property type="entry name" value="PyrdxlP-dep_Trfase_major"/>
</dbReference>
<dbReference type="InterPro" id="IPR015424">
    <property type="entry name" value="PyrdxlP-dep_Trfase"/>
</dbReference>
<comment type="cofactor">
    <cofactor evidence="1">
        <name>pyridoxal 5'-phosphate</name>
        <dbReference type="ChEBI" id="CHEBI:597326"/>
    </cofactor>
</comment>
<dbReference type="InterPro" id="IPR016454">
    <property type="entry name" value="Cysteine_dSase"/>
</dbReference>
<dbReference type="STRING" id="1196324.A374_11305"/>
<dbReference type="PIRSF" id="PIRSF005572">
    <property type="entry name" value="NifS"/>
    <property type="match status" value="1"/>
</dbReference>
<dbReference type="Gene3D" id="3.40.640.10">
    <property type="entry name" value="Type I PLP-dependent aspartate aminotransferase-like (Major domain)"/>
    <property type="match status" value="1"/>
</dbReference>
<reference evidence="4 5" key="1">
    <citation type="journal article" date="2012" name="J. Bacteriol.">
        <title>Genome of Bacillus macauensis ZFHKF-1, a Long-Chain-Forming Bacterium.</title>
        <authorList>
            <person name="Cai L."/>
            <person name="Zhang T."/>
        </authorList>
    </citation>
    <scope>NUCLEOTIDE SEQUENCE [LARGE SCALE GENOMIC DNA]</scope>
    <source>
        <strain evidence="4 5">ZFHKF-1</strain>
    </source>
</reference>
<proteinExistence type="predicted"/>
<dbReference type="OrthoDB" id="9808002at2"/>
<dbReference type="EC" id="2.8.1.7" evidence="4"/>
<dbReference type="PANTHER" id="PTHR11601">
    <property type="entry name" value="CYSTEINE DESULFURYLASE FAMILY MEMBER"/>
    <property type="match status" value="1"/>
</dbReference>
<evidence type="ECO:0000313" key="5">
    <source>
        <dbReference type="Proteomes" id="UP000004080"/>
    </source>
</evidence>
<dbReference type="SUPFAM" id="SSF53383">
    <property type="entry name" value="PLP-dependent transferases"/>
    <property type="match status" value="1"/>
</dbReference>
<dbReference type="EMBL" id="AKKV01000026">
    <property type="protein sequence ID" value="EIT85327.1"/>
    <property type="molecule type" value="Genomic_DNA"/>
</dbReference>
<keyword evidence="2" id="KW-0663">Pyridoxal phosphate</keyword>
<dbReference type="PATRIC" id="fig|1196324.3.peg.2321"/>
<dbReference type="Gene3D" id="3.90.1150.10">
    <property type="entry name" value="Aspartate Aminotransferase, domain 1"/>
    <property type="match status" value="1"/>
</dbReference>
<feature type="domain" description="Aminotransferase class V" evidence="3">
    <location>
        <begin position="2"/>
        <end position="363"/>
    </location>
</feature>
<evidence type="ECO:0000256" key="1">
    <source>
        <dbReference type="ARBA" id="ARBA00001933"/>
    </source>
</evidence>
<dbReference type="InterPro" id="IPR000192">
    <property type="entry name" value="Aminotrans_V_dom"/>
</dbReference>
<dbReference type="InterPro" id="IPR015422">
    <property type="entry name" value="PyrdxlP-dep_Trfase_small"/>
</dbReference>
<evidence type="ECO:0000256" key="2">
    <source>
        <dbReference type="ARBA" id="ARBA00022898"/>
    </source>
</evidence>
<keyword evidence="5" id="KW-1185">Reference proteome</keyword>
<comment type="caution">
    <text evidence="4">The sequence shown here is derived from an EMBL/GenBank/DDBJ whole genome shotgun (WGS) entry which is preliminary data.</text>
</comment>
<evidence type="ECO:0000259" key="3">
    <source>
        <dbReference type="Pfam" id="PF00266"/>
    </source>
</evidence>
<dbReference type="NCBIfam" id="NF002806">
    <property type="entry name" value="PRK02948.1"/>
    <property type="match status" value="1"/>
</dbReference>